<reference evidence="4 5" key="1">
    <citation type="submission" date="2018-12" db="EMBL/GenBank/DDBJ databases">
        <title>Draft genome sequence of Xylaria grammica IHI A82.</title>
        <authorList>
            <person name="Buettner E."/>
            <person name="Kellner H."/>
        </authorList>
    </citation>
    <scope>NUCLEOTIDE SEQUENCE [LARGE SCALE GENOMIC DNA]</scope>
    <source>
        <strain evidence="4 5">IHI A82</strain>
    </source>
</reference>
<dbReference type="GO" id="GO:0005737">
    <property type="term" value="C:cytoplasm"/>
    <property type="evidence" value="ECO:0007669"/>
    <property type="project" value="TreeGrafter"/>
</dbReference>
<dbReference type="GO" id="GO:0070291">
    <property type="term" value="P:N-acylethanolamine metabolic process"/>
    <property type="evidence" value="ECO:0007669"/>
    <property type="project" value="TreeGrafter"/>
</dbReference>
<dbReference type="AlphaFoldDB" id="A0A439CX62"/>
<dbReference type="STRING" id="363999.A0A439CX62"/>
<dbReference type="Gene3D" id="3.60.15.10">
    <property type="entry name" value="Ribonuclease Z/Hydroxyacylglutathione hydrolase-like"/>
    <property type="match status" value="1"/>
</dbReference>
<sequence>MHFLRRLLRSGPGLGLRHPPSIARYSKFASAGTKTTGIAMVAYACTVAAEPVSDKVSDKHSKDHHVKNSRGETVKFRNPHPSHAFPALSIFAPAVIKALFRSDSPKPTLADKLVPVVKPQFLSTRTGSSQLRATWLGHACYYVEYPSGLRVLFDPVFEDCCAPVNLAGFKRYTERPCDIADIPYVDAVVISHSHYDHLSYPSVQEVKKHHPDAHFFVGLGLEKWFKSSGVDKVTEMDWWDEAEVTFTPKSAKDADAQLEPIKARISCLPSQHSSGRTGFDRDHTLWASWGVKSAEKTVWFGGDTGYRTVPKVAEGIDDWGPEFQHLPVCPQFRQIGEHLGSVDLGLIPIGAYQPRHIFSHMHANPMDSVEIFRDTKCKRAMGIHWGTWVLTPEHPLEPPKLLKEALKKRGFPETGVFDVLDSSTLWVIMGDPTGKLIDELCSVLDQATILSISGDYDLSKPEEFAAARKVLLAISADVPAEEATGFNPSGFSGADFAGLSLTDEGVGPEGVPGIEGDLKSNDELTTTTETSHSHERDGLSSSSSQTSVREAPGVIHVSILDGLTNEEKVSQLATMFVSLKPIDVKLALQKARGDADLAIDELLNLQWLEQTGQRLKGVDGFYVSDDNAPPKVNRKERRKKNKAAKSAALRSADKAVTTEEVRRDSAADNDTENIGFISHHFALPLDEAADLYGRNQRSLGAAIIAALDTYLSFSPPSSSDPNQLRQIEEQQERIFWIPQHYFGPIFATTTTSQAAIDVIDVLANHFEKPAYMKYDVSYSSAASALDPASKLPIEPGSKSSWQDIPPSSYKRRLVRASRKTLTTLQDASSKKELVTASVKHSYASASSAYKKGKSDPLMRQAAAFYADRGRSEAASQRELTRIQAELLVDQQSTGDTIDLHGVSVQDGVDIAIDRVWNWWNALGENKVRKAREDGLKVVTGLGRHSSDGKSRLRINVFKALVAEGWKVQVLTGAYLITGRI</sequence>
<feature type="region of interest" description="Disordered" evidence="1">
    <location>
        <begin position="625"/>
        <end position="667"/>
    </location>
</feature>
<proteinExistence type="predicted"/>
<feature type="compositionally biased region" description="Basic and acidic residues" evidence="1">
    <location>
        <begin position="651"/>
        <end position="666"/>
    </location>
</feature>
<evidence type="ECO:0000313" key="4">
    <source>
        <dbReference type="EMBL" id="RWA06730.1"/>
    </source>
</evidence>
<dbReference type="GO" id="GO:0043130">
    <property type="term" value="F:ubiquitin binding"/>
    <property type="evidence" value="ECO:0007669"/>
    <property type="project" value="InterPro"/>
</dbReference>
<evidence type="ECO:0008006" key="6">
    <source>
        <dbReference type="Google" id="ProtNLM"/>
    </source>
</evidence>
<dbReference type="Proteomes" id="UP000286045">
    <property type="component" value="Unassembled WGS sequence"/>
</dbReference>
<comment type="caution">
    <text evidence="4">The sequence shown here is derived from an EMBL/GenBank/DDBJ whole genome shotgun (WGS) entry which is preliminary data.</text>
</comment>
<dbReference type="PROSITE" id="PS51140">
    <property type="entry name" value="CUE"/>
    <property type="match status" value="1"/>
</dbReference>
<protein>
    <recommendedName>
        <fullName evidence="6">Smr domain-containing protein</fullName>
    </recommendedName>
</protein>
<feature type="domain" description="CUE" evidence="3">
    <location>
        <begin position="564"/>
        <end position="607"/>
    </location>
</feature>
<dbReference type="PANTHER" id="PTHR15032">
    <property type="entry name" value="N-ACYL-PHOSPHATIDYLETHANOLAMINE-HYDROLYZING PHOSPHOLIPASE D"/>
    <property type="match status" value="1"/>
</dbReference>
<feature type="compositionally biased region" description="Basic residues" evidence="1">
    <location>
        <begin position="632"/>
        <end position="643"/>
    </location>
</feature>
<dbReference type="PANTHER" id="PTHR15032:SF4">
    <property type="entry name" value="N-ACYL-PHOSPHATIDYLETHANOLAMINE-HYDROLYZING PHOSPHOLIPASE D"/>
    <property type="match status" value="1"/>
</dbReference>
<dbReference type="PROSITE" id="PS50828">
    <property type="entry name" value="SMR"/>
    <property type="match status" value="1"/>
</dbReference>
<dbReference type="CDD" id="cd14279">
    <property type="entry name" value="CUE"/>
    <property type="match status" value="1"/>
</dbReference>
<feature type="domain" description="Smr" evidence="2">
    <location>
        <begin position="897"/>
        <end position="980"/>
    </location>
</feature>
<dbReference type="EMBL" id="RYZI01000313">
    <property type="protein sequence ID" value="RWA06730.1"/>
    <property type="molecule type" value="Genomic_DNA"/>
</dbReference>
<dbReference type="GO" id="GO:0070290">
    <property type="term" value="F:N-acylphosphatidylethanolamine-specific phospholipase D activity"/>
    <property type="evidence" value="ECO:0007669"/>
    <property type="project" value="TreeGrafter"/>
</dbReference>
<dbReference type="GO" id="GO:0070292">
    <property type="term" value="P:N-acylphosphatidylethanolamine metabolic process"/>
    <property type="evidence" value="ECO:0007669"/>
    <property type="project" value="TreeGrafter"/>
</dbReference>
<dbReference type="InterPro" id="IPR003892">
    <property type="entry name" value="CUE"/>
</dbReference>
<feature type="region of interest" description="Disordered" evidence="1">
    <location>
        <begin position="505"/>
        <end position="549"/>
    </location>
</feature>
<dbReference type="FunFam" id="3.60.15.10:FF:000048">
    <property type="entry name" value="Zn-dependent hydrolase/oxidoreductase family protein, putative"/>
    <property type="match status" value="1"/>
</dbReference>
<gene>
    <name evidence="4" type="ORF">EKO27_g8378</name>
</gene>
<dbReference type="SUPFAM" id="SSF56281">
    <property type="entry name" value="Metallo-hydrolase/oxidoreductase"/>
    <property type="match status" value="1"/>
</dbReference>
<dbReference type="Pfam" id="PF12706">
    <property type="entry name" value="Lactamase_B_2"/>
    <property type="match status" value="1"/>
</dbReference>
<dbReference type="InterPro" id="IPR036063">
    <property type="entry name" value="Smr_dom_sf"/>
</dbReference>
<evidence type="ECO:0000259" key="3">
    <source>
        <dbReference type="PROSITE" id="PS51140"/>
    </source>
</evidence>
<feature type="compositionally biased region" description="Polar residues" evidence="1">
    <location>
        <begin position="539"/>
        <end position="548"/>
    </location>
</feature>
<evidence type="ECO:0000259" key="2">
    <source>
        <dbReference type="PROSITE" id="PS50828"/>
    </source>
</evidence>
<dbReference type="SUPFAM" id="SSF160443">
    <property type="entry name" value="SMR domain-like"/>
    <property type="match status" value="1"/>
</dbReference>
<dbReference type="InterPro" id="IPR001279">
    <property type="entry name" value="Metallo-B-lactamas"/>
</dbReference>
<accession>A0A439CX62</accession>
<keyword evidence="5" id="KW-1185">Reference proteome</keyword>
<name>A0A439CX62_9PEZI</name>
<dbReference type="InterPro" id="IPR036866">
    <property type="entry name" value="RibonucZ/Hydroxyglut_hydro"/>
</dbReference>
<dbReference type="InterPro" id="IPR002625">
    <property type="entry name" value="Smr_dom"/>
</dbReference>
<dbReference type="Gene3D" id="3.30.1370.110">
    <property type="match status" value="1"/>
</dbReference>
<evidence type="ECO:0000313" key="5">
    <source>
        <dbReference type="Proteomes" id="UP000286045"/>
    </source>
</evidence>
<evidence type="ECO:0000256" key="1">
    <source>
        <dbReference type="SAM" id="MobiDB-lite"/>
    </source>
</evidence>
<feature type="region of interest" description="Disordered" evidence="1">
    <location>
        <begin position="54"/>
        <end position="75"/>
    </location>
</feature>
<organism evidence="4 5">
    <name type="scientific">Xylaria grammica</name>
    <dbReference type="NCBI Taxonomy" id="363999"/>
    <lineage>
        <taxon>Eukaryota</taxon>
        <taxon>Fungi</taxon>
        <taxon>Dikarya</taxon>
        <taxon>Ascomycota</taxon>
        <taxon>Pezizomycotina</taxon>
        <taxon>Sordariomycetes</taxon>
        <taxon>Xylariomycetidae</taxon>
        <taxon>Xylariales</taxon>
        <taxon>Xylariaceae</taxon>
        <taxon>Xylaria</taxon>
    </lineage>
</organism>